<evidence type="ECO:0000313" key="3">
    <source>
        <dbReference type="Proteomes" id="UP000326924"/>
    </source>
</evidence>
<evidence type="ECO:0000313" key="2">
    <source>
        <dbReference type="EMBL" id="KAA8899656.1"/>
    </source>
</evidence>
<name>A0A5J5EPU4_9PEZI</name>
<dbReference type="EMBL" id="VXIS01000164">
    <property type="protein sequence ID" value="KAA8899656.1"/>
    <property type="molecule type" value="Genomic_DNA"/>
</dbReference>
<dbReference type="InParanoid" id="A0A5J5EPU4"/>
<evidence type="ECO:0008006" key="4">
    <source>
        <dbReference type="Google" id="ProtNLM"/>
    </source>
</evidence>
<evidence type="ECO:0000256" key="1">
    <source>
        <dbReference type="SAM" id="SignalP"/>
    </source>
</evidence>
<organism evidence="2 3">
    <name type="scientific">Sphaerosporella brunnea</name>
    <dbReference type="NCBI Taxonomy" id="1250544"/>
    <lineage>
        <taxon>Eukaryota</taxon>
        <taxon>Fungi</taxon>
        <taxon>Dikarya</taxon>
        <taxon>Ascomycota</taxon>
        <taxon>Pezizomycotina</taxon>
        <taxon>Pezizomycetes</taxon>
        <taxon>Pezizales</taxon>
        <taxon>Pyronemataceae</taxon>
        <taxon>Sphaerosporella</taxon>
    </lineage>
</organism>
<protein>
    <recommendedName>
        <fullName evidence="4">Secreted protein</fullName>
    </recommendedName>
</protein>
<proteinExistence type="predicted"/>
<dbReference type="Proteomes" id="UP000326924">
    <property type="component" value="Unassembled WGS sequence"/>
</dbReference>
<gene>
    <name evidence="2" type="ORF">FN846DRAFT_960259</name>
</gene>
<accession>A0A5J5EPU4</accession>
<keyword evidence="1" id="KW-0732">Signal</keyword>
<feature type="chain" id="PRO_5023814657" description="Secreted protein" evidence="1">
    <location>
        <begin position="17"/>
        <end position="102"/>
    </location>
</feature>
<feature type="signal peptide" evidence="1">
    <location>
        <begin position="1"/>
        <end position="16"/>
    </location>
</feature>
<keyword evidence="3" id="KW-1185">Reference proteome</keyword>
<dbReference type="AlphaFoldDB" id="A0A5J5EPU4"/>
<comment type="caution">
    <text evidence="2">The sequence shown here is derived from an EMBL/GenBank/DDBJ whole genome shotgun (WGS) entry which is preliminary data.</text>
</comment>
<sequence length="102" mass="11800">MGLFLFLFCLSRGGRSVGLLGWGNEVHCVVQEGLEKTVVVVDHVWLVKGDVQCPAVHLGCHYSHQKEREGHHRAQDQCESENKKIALLWYKRYKVTWRALKR</sequence>
<reference evidence="2 3" key="1">
    <citation type="submission" date="2019-09" db="EMBL/GenBank/DDBJ databases">
        <title>Draft genome of the ectomycorrhizal ascomycete Sphaerosporella brunnea.</title>
        <authorList>
            <consortium name="DOE Joint Genome Institute"/>
            <person name="Benucci G.M."/>
            <person name="Marozzi G."/>
            <person name="Antonielli L."/>
            <person name="Sanchez S."/>
            <person name="Marco P."/>
            <person name="Wang X."/>
            <person name="Falini L.B."/>
            <person name="Barry K."/>
            <person name="Haridas S."/>
            <person name="Lipzen A."/>
            <person name="Labutti K."/>
            <person name="Grigoriev I.V."/>
            <person name="Murat C."/>
            <person name="Martin F."/>
            <person name="Albertini E."/>
            <person name="Donnini D."/>
            <person name="Bonito G."/>
        </authorList>
    </citation>
    <scope>NUCLEOTIDE SEQUENCE [LARGE SCALE GENOMIC DNA]</scope>
    <source>
        <strain evidence="2 3">Sb_GMNB300</strain>
    </source>
</reference>